<sequence length="202" mass="23954">MNYEDALEVENILNNLSESKETKQEVARLKELLGYIIQNEKDINFKKQKHISTTWNNFTPIKEISKVINVLCNCNRYYDDANEEVRIYQRETQDILHALELTELEDEEMIDLMEELKTIRVFRRRVKNFIEAIEPLHEFVSNNPDVVNGFKNVHSKMDSIRIRQGKKRYSVREKTSLSSAFEKTDGFNHILEELLKRENSTL</sequence>
<comment type="caution">
    <text evidence="1">The sequence shown here is derived from an EMBL/GenBank/DDBJ whole genome shotgun (WGS) entry which is preliminary data.</text>
</comment>
<name>A0A926RW06_9BACI</name>
<dbReference type="RefSeq" id="WP_191155328.1">
    <property type="nucleotide sequence ID" value="NZ_JACXAI010000002.1"/>
</dbReference>
<keyword evidence="2" id="KW-1185">Reference proteome</keyword>
<dbReference type="AlphaFoldDB" id="A0A926RW06"/>
<evidence type="ECO:0000313" key="1">
    <source>
        <dbReference type="EMBL" id="MBD1379055.1"/>
    </source>
</evidence>
<reference evidence="1" key="1">
    <citation type="submission" date="2020-09" db="EMBL/GenBank/DDBJ databases">
        <title>A novel bacterium of genus Bacillus, isolated from South China Sea.</title>
        <authorList>
            <person name="Huang H."/>
            <person name="Mo K."/>
            <person name="Hu Y."/>
        </authorList>
    </citation>
    <scope>NUCLEOTIDE SEQUENCE</scope>
    <source>
        <strain evidence="1">IB182487</strain>
    </source>
</reference>
<protein>
    <submittedName>
        <fullName evidence="1">Uncharacterized protein</fullName>
    </submittedName>
</protein>
<organism evidence="1 2">
    <name type="scientific">Metabacillus arenae</name>
    <dbReference type="NCBI Taxonomy" id="2771434"/>
    <lineage>
        <taxon>Bacteria</taxon>
        <taxon>Bacillati</taxon>
        <taxon>Bacillota</taxon>
        <taxon>Bacilli</taxon>
        <taxon>Bacillales</taxon>
        <taxon>Bacillaceae</taxon>
        <taxon>Metabacillus</taxon>
    </lineage>
</organism>
<proteinExistence type="predicted"/>
<evidence type="ECO:0000313" key="2">
    <source>
        <dbReference type="Proteomes" id="UP000626844"/>
    </source>
</evidence>
<dbReference type="Proteomes" id="UP000626844">
    <property type="component" value="Unassembled WGS sequence"/>
</dbReference>
<gene>
    <name evidence="1" type="ORF">IC621_02325</name>
</gene>
<accession>A0A926RW06</accession>
<dbReference type="EMBL" id="JACXAI010000002">
    <property type="protein sequence ID" value="MBD1379055.1"/>
    <property type="molecule type" value="Genomic_DNA"/>
</dbReference>